<name>A0A6C2U0U9_PONDE</name>
<keyword evidence="1" id="KW-0004">4Fe-4S</keyword>
<dbReference type="InterPro" id="IPR036188">
    <property type="entry name" value="FAD/NAD-bd_sf"/>
</dbReference>
<dbReference type="Proteomes" id="UP000366872">
    <property type="component" value="Unassembled WGS sequence"/>
</dbReference>
<organism evidence="6 7">
    <name type="scientific">Pontiella desulfatans</name>
    <dbReference type="NCBI Taxonomy" id="2750659"/>
    <lineage>
        <taxon>Bacteria</taxon>
        <taxon>Pseudomonadati</taxon>
        <taxon>Kiritimatiellota</taxon>
        <taxon>Kiritimatiellia</taxon>
        <taxon>Kiritimatiellales</taxon>
        <taxon>Pontiellaceae</taxon>
        <taxon>Pontiella</taxon>
    </lineage>
</organism>
<evidence type="ECO:0000256" key="5">
    <source>
        <dbReference type="ARBA" id="ARBA00023014"/>
    </source>
</evidence>
<accession>A0A6C2U0U9</accession>
<dbReference type="GO" id="GO:0016491">
    <property type="term" value="F:oxidoreductase activity"/>
    <property type="evidence" value="ECO:0007669"/>
    <property type="project" value="UniProtKB-KW"/>
</dbReference>
<sequence length="989" mass="108109">MTVNIKLNVSQLKIGFLSIFATLAFQVGASAEGVIETAKEIPLAYDVDVVVAGGSVAGVEAACAAADSGASVLVVESRPYLGYDLCASQKLWLNPEEQPLTKITKELFKASRQITPLQVKSLLDRSLLTRKVKFMTGSFPAELLVDEQGVPSGLTMMNRSGRQAIRAKVIIDATENAILTRQTAAKFAPFKPGKKTFKYTVIGGDLKETGTKVPSLTFKSSITKGRGKNRKTEKKTHSVYEYSFPLEYNADTFRERSRVLNEVRSKVYDPNMVDHSEKLRYTPDNVVAGGVRPKGVDHLYVLNAYSGEQKSLLGFARVGEEVGREAAKKAKARVVPASLQYAHTSDAKPSLAVTEVEPSFRFRNSPQLKLGNHELPVLGRWDVVVVGGGTSGAPAALGATRSGAKTLAIEYMDELGGVGTAGLISRYWFGFRFGYTAEIDKALGTKEEWSQIQKSEWLRSQLIQSGGEVWFTSFGCGTVMDGNKVTGVVVATPFGRGVVLADVVIDSTGNSDIAAAAHAQTHYSISKYGDLSVQISNNPPRKLGAGTTNPARYMLHDNDVFDRWHLKLSGRKTGGKVHDMAQLIPSRDRRRSICDYTLTTEDILTKRTFPDTISHHKSNFDAGAHPDTEMFLVKDMKGPVFTCDMPYRCLTPKGLEGVLVTGLGASTTRDAMTLTRMQPDLQNQGYAVGMAAAMAVDRTRGLVREINLKELQQALVENGCLEERVLADVDSFPLSQEAIRQAVKQLNALTIGVHQKPEHDDTHRALAVVMSHPQQSIPLLKQAYAKASNPDIKLNFARVLAILDDATGKDTLIAAVRNAPDWGNGWDYSNQRKYANTFGEVDRMVIATGFLQTPDVVEPLLGKLDQLTMESPLSHYKAICLALRMNKNASMAKPVADFLNNKGLTGHAQVLDYYDGKNTPARNPLSPKGGKELNRKFKEVLVAALLYECGDYQDVGRNILEAYTKDVNGHFAEYAHHVLTHGTAMSDSK</sequence>
<dbReference type="Pfam" id="PF12831">
    <property type="entry name" value="FAD_oxidored"/>
    <property type="match status" value="3"/>
</dbReference>
<proteinExistence type="predicted"/>
<evidence type="ECO:0000313" key="7">
    <source>
        <dbReference type="Proteomes" id="UP000366872"/>
    </source>
</evidence>
<keyword evidence="4" id="KW-0408">Iron</keyword>
<dbReference type="GO" id="GO:0051539">
    <property type="term" value="F:4 iron, 4 sulfur cluster binding"/>
    <property type="evidence" value="ECO:0007669"/>
    <property type="project" value="UniProtKB-KW"/>
</dbReference>
<keyword evidence="7" id="KW-1185">Reference proteome</keyword>
<dbReference type="GO" id="GO:0046872">
    <property type="term" value="F:metal ion binding"/>
    <property type="evidence" value="ECO:0007669"/>
    <property type="project" value="UniProtKB-KW"/>
</dbReference>
<keyword evidence="3" id="KW-0560">Oxidoreductase</keyword>
<keyword evidence="5" id="KW-0411">Iron-sulfur</keyword>
<dbReference type="PANTHER" id="PTHR43498">
    <property type="entry name" value="FERREDOXIN:COB-COM HETERODISULFIDE REDUCTASE SUBUNIT A"/>
    <property type="match status" value="1"/>
</dbReference>
<evidence type="ECO:0000256" key="2">
    <source>
        <dbReference type="ARBA" id="ARBA00022723"/>
    </source>
</evidence>
<dbReference type="InterPro" id="IPR039650">
    <property type="entry name" value="HdrA-like"/>
</dbReference>
<reference evidence="6 7" key="1">
    <citation type="submission" date="2019-04" db="EMBL/GenBank/DDBJ databases">
        <authorList>
            <person name="Van Vliet M D."/>
        </authorList>
    </citation>
    <scope>NUCLEOTIDE SEQUENCE [LARGE SCALE GENOMIC DNA]</scope>
    <source>
        <strain evidence="6 7">F1</strain>
    </source>
</reference>
<dbReference type="Gene3D" id="3.50.50.60">
    <property type="entry name" value="FAD/NAD(P)-binding domain"/>
    <property type="match status" value="2"/>
</dbReference>
<dbReference type="EMBL" id="CAAHFG010000001">
    <property type="protein sequence ID" value="VGO13503.1"/>
    <property type="molecule type" value="Genomic_DNA"/>
</dbReference>
<evidence type="ECO:0000256" key="3">
    <source>
        <dbReference type="ARBA" id="ARBA00023002"/>
    </source>
</evidence>
<dbReference type="SUPFAM" id="SSF51905">
    <property type="entry name" value="FAD/NAD(P)-binding domain"/>
    <property type="match status" value="2"/>
</dbReference>
<evidence type="ECO:0000256" key="4">
    <source>
        <dbReference type="ARBA" id="ARBA00023004"/>
    </source>
</evidence>
<keyword evidence="2" id="KW-0479">Metal-binding</keyword>
<evidence type="ECO:0000313" key="6">
    <source>
        <dbReference type="EMBL" id="VGO13503.1"/>
    </source>
</evidence>
<evidence type="ECO:0008006" key="8">
    <source>
        <dbReference type="Google" id="ProtNLM"/>
    </source>
</evidence>
<gene>
    <name evidence="6" type="ORF">PDESU_02060</name>
</gene>
<protein>
    <recommendedName>
        <fullName evidence="8">Thiazole biosynthetic enzyme</fullName>
    </recommendedName>
</protein>
<dbReference type="AlphaFoldDB" id="A0A6C2U0U9"/>
<dbReference type="PANTHER" id="PTHR43498:SF1">
    <property type="entry name" value="COB--COM HETERODISULFIDE REDUCTASE IRON-SULFUR SUBUNIT A"/>
    <property type="match status" value="1"/>
</dbReference>
<evidence type="ECO:0000256" key="1">
    <source>
        <dbReference type="ARBA" id="ARBA00022485"/>
    </source>
</evidence>